<protein>
    <submittedName>
        <fullName evidence="1">Uncharacterized protein</fullName>
    </submittedName>
</protein>
<dbReference type="Proteomes" id="UP000596661">
    <property type="component" value="Chromosome 7"/>
</dbReference>
<dbReference type="EMBL" id="UZAU01000677">
    <property type="status" value="NOT_ANNOTATED_CDS"/>
    <property type="molecule type" value="Genomic_DNA"/>
</dbReference>
<dbReference type="Gramene" id="evm.model.07.1905">
    <property type="protein sequence ID" value="cds.evm.model.07.1905"/>
    <property type="gene ID" value="evm.TU.07.1905"/>
</dbReference>
<evidence type="ECO:0000313" key="2">
    <source>
        <dbReference type="Proteomes" id="UP000596661"/>
    </source>
</evidence>
<dbReference type="EnsemblPlants" id="evm.model.07.1905">
    <property type="protein sequence ID" value="cds.evm.model.07.1905"/>
    <property type="gene ID" value="evm.TU.07.1905"/>
</dbReference>
<proteinExistence type="predicted"/>
<name>A0A803Q495_CANSA</name>
<reference evidence="1" key="2">
    <citation type="submission" date="2021-03" db="UniProtKB">
        <authorList>
            <consortium name="EnsemblPlants"/>
        </authorList>
    </citation>
    <scope>IDENTIFICATION</scope>
</reference>
<accession>A0A803Q495</accession>
<sequence length="117" mass="13269">MFCSRSSQQVNKLKTSIFFNKNTPSGLKREIQEALGIGSRERNVKYLGLPLFRSRQKDVDFNFIMDNLSAKLDHRFVAELLSTDGGWDIHKLNCLFDRETVSAILRGGAPFGMGQDK</sequence>
<organism evidence="1 2">
    <name type="scientific">Cannabis sativa</name>
    <name type="common">Hemp</name>
    <name type="synonym">Marijuana</name>
    <dbReference type="NCBI Taxonomy" id="3483"/>
    <lineage>
        <taxon>Eukaryota</taxon>
        <taxon>Viridiplantae</taxon>
        <taxon>Streptophyta</taxon>
        <taxon>Embryophyta</taxon>
        <taxon>Tracheophyta</taxon>
        <taxon>Spermatophyta</taxon>
        <taxon>Magnoliopsida</taxon>
        <taxon>eudicotyledons</taxon>
        <taxon>Gunneridae</taxon>
        <taxon>Pentapetalae</taxon>
        <taxon>rosids</taxon>
        <taxon>fabids</taxon>
        <taxon>Rosales</taxon>
        <taxon>Cannabaceae</taxon>
        <taxon>Cannabis</taxon>
    </lineage>
</organism>
<evidence type="ECO:0000313" key="1">
    <source>
        <dbReference type="EnsemblPlants" id="cds.evm.model.07.1905"/>
    </source>
</evidence>
<reference evidence="1" key="1">
    <citation type="submission" date="2018-11" db="EMBL/GenBank/DDBJ databases">
        <authorList>
            <person name="Grassa J C."/>
        </authorList>
    </citation>
    <scope>NUCLEOTIDE SEQUENCE [LARGE SCALE GENOMIC DNA]</scope>
</reference>
<keyword evidence="2" id="KW-1185">Reference proteome</keyword>
<dbReference type="AlphaFoldDB" id="A0A803Q495"/>